<dbReference type="Proteomes" id="UP000228593">
    <property type="component" value="Unassembled WGS sequence"/>
</dbReference>
<keyword evidence="7" id="KW-0862">Zinc</keyword>
<dbReference type="InterPro" id="IPR009045">
    <property type="entry name" value="Zn_M74/Hedgehog-like"/>
</dbReference>
<dbReference type="Gene3D" id="3.30.1380.10">
    <property type="match status" value="1"/>
</dbReference>
<protein>
    <recommendedName>
        <fullName evidence="11">Murein endopeptidase K</fullName>
    </recommendedName>
</protein>
<evidence type="ECO:0000256" key="4">
    <source>
        <dbReference type="ARBA" id="ARBA00022723"/>
    </source>
</evidence>
<comment type="similarity">
    <text evidence="10">Belongs to the peptidase M15 family.</text>
</comment>
<keyword evidence="5 12" id="KW-0732">Signal</keyword>
<evidence type="ECO:0000256" key="10">
    <source>
        <dbReference type="ARBA" id="ARBA00093448"/>
    </source>
</evidence>
<feature type="chain" id="PRO_5013956894" description="Murein endopeptidase K" evidence="12">
    <location>
        <begin position="27"/>
        <end position="184"/>
    </location>
</feature>
<accession>A0A2G8T140</accession>
<evidence type="ECO:0000256" key="7">
    <source>
        <dbReference type="ARBA" id="ARBA00022833"/>
    </source>
</evidence>
<dbReference type="GO" id="GO:0046872">
    <property type="term" value="F:metal ion binding"/>
    <property type="evidence" value="ECO:0007669"/>
    <property type="project" value="UniProtKB-KW"/>
</dbReference>
<dbReference type="AlphaFoldDB" id="A0A2G8T140"/>
<keyword evidence="8" id="KW-0482">Metalloprotease</keyword>
<proteinExistence type="inferred from homology"/>
<keyword evidence="4" id="KW-0479">Metal-binding</keyword>
<dbReference type="InterPro" id="IPR006311">
    <property type="entry name" value="TAT_signal"/>
</dbReference>
<name>A0A2G8T140_9BURK</name>
<dbReference type="InterPro" id="IPR010275">
    <property type="entry name" value="MepK"/>
</dbReference>
<dbReference type="GO" id="GO:0006508">
    <property type="term" value="P:proteolysis"/>
    <property type="evidence" value="ECO:0007669"/>
    <property type="project" value="UniProtKB-KW"/>
</dbReference>
<comment type="caution">
    <text evidence="13">The sequence shown here is derived from an EMBL/GenBank/DDBJ whole genome shotgun (WGS) entry which is preliminary data.</text>
</comment>
<evidence type="ECO:0000256" key="3">
    <source>
        <dbReference type="ARBA" id="ARBA00022670"/>
    </source>
</evidence>
<feature type="signal peptide" evidence="12">
    <location>
        <begin position="1"/>
        <end position="26"/>
    </location>
</feature>
<keyword evidence="14" id="KW-1185">Reference proteome</keyword>
<evidence type="ECO:0000256" key="1">
    <source>
        <dbReference type="ARBA" id="ARBA00001947"/>
    </source>
</evidence>
<dbReference type="PANTHER" id="PTHR37425:SF1">
    <property type="entry name" value="OUTER MEMBRANE PROTEIN"/>
    <property type="match status" value="1"/>
</dbReference>
<evidence type="ECO:0000256" key="11">
    <source>
        <dbReference type="ARBA" id="ARBA00093666"/>
    </source>
</evidence>
<evidence type="ECO:0000313" key="14">
    <source>
        <dbReference type="Proteomes" id="UP000228593"/>
    </source>
</evidence>
<dbReference type="PROSITE" id="PS51318">
    <property type="entry name" value="TAT"/>
    <property type="match status" value="1"/>
</dbReference>
<evidence type="ECO:0000313" key="13">
    <source>
        <dbReference type="EMBL" id="PIL39683.1"/>
    </source>
</evidence>
<evidence type="ECO:0000256" key="12">
    <source>
        <dbReference type="SAM" id="SignalP"/>
    </source>
</evidence>
<sequence length="184" mass="19956">MNHRRSFLKSSAMLASVLAAPAIVRAAPAAAPLLATPHERTLRMYNTHTGESLRTVFWAEGQFVPGAMDDINQLLRDHRNNQVAPIDPKLLLLLDQVSSAVGANSVVHIISGYRSPASNQLLAEKTSGVAKHSMHLDGKAIDVRIPGRDLASLHKAALRVGGGGVGYYPDSQFVHMDTGRLRHW</sequence>
<evidence type="ECO:0000256" key="5">
    <source>
        <dbReference type="ARBA" id="ARBA00022729"/>
    </source>
</evidence>
<dbReference type="PANTHER" id="PTHR37425">
    <property type="match status" value="1"/>
</dbReference>
<keyword evidence="3" id="KW-0645">Protease</keyword>
<evidence type="ECO:0000256" key="6">
    <source>
        <dbReference type="ARBA" id="ARBA00022801"/>
    </source>
</evidence>
<dbReference type="OrthoDB" id="9782994at2"/>
<dbReference type="Pfam" id="PF05951">
    <property type="entry name" value="Peptidase_M15_2"/>
    <property type="match status" value="1"/>
</dbReference>
<reference evidence="13 14" key="1">
    <citation type="submission" date="2017-10" db="EMBL/GenBank/DDBJ databases">
        <title>Massilia psychrophilum sp. nov., a novel purple-pigmented bacterium isolated from Tianshan glacier, Xinjiang Municipality, China.</title>
        <authorList>
            <person name="Wang H."/>
        </authorList>
    </citation>
    <scope>NUCLEOTIDE SEQUENCE [LARGE SCALE GENOMIC DNA]</scope>
    <source>
        <strain evidence="13 14">JCM 30813</strain>
    </source>
</reference>
<organism evidence="13 14">
    <name type="scientific">Massilia psychrophila</name>
    <dbReference type="NCBI Taxonomy" id="1603353"/>
    <lineage>
        <taxon>Bacteria</taxon>
        <taxon>Pseudomonadati</taxon>
        <taxon>Pseudomonadota</taxon>
        <taxon>Betaproteobacteria</taxon>
        <taxon>Burkholderiales</taxon>
        <taxon>Oxalobacteraceae</taxon>
        <taxon>Telluria group</taxon>
        <taxon>Massilia</taxon>
    </lineage>
</organism>
<dbReference type="GO" id="GO:0008237">
    <property type="term" value="F:metallopeptidase activity"/>
    <property type="evidence" value="ECO:0007669"/>
    <property type="project" value="UniProtKB-KW"/>
</dbReference>
<dbReference type="SUPFAM" id="SSF55166">
    <property type="entry name" value="Hedgehog/DD-peptidase"/>
    <property type="match status" value="1"/>
</dbReference>
<dbReference type="EMBL" id="PDOB01000015">
    <property type="protein sequence ID" value="PIL39683.1"/>
    <property type="molecule type" value="Genomic_DNA"/>
</dbReference>
<evidence type="ECO:0000256" key="2">
    <source>
        <dbReference type="ARBA" id="ARBA00004776"/>
    </source>
</evidence>
<comment type="cofactor">
    <cofactor evidence="1">
        <name>Zn(2+)</name>
        <dbReference type="ChEBI" id="CHEBI:29105"/>
    </cofactor>
</comment>
<evidence type="ECO:0000256" key="8">
    <source>
        <dbReference type="ARBA" id="ARBA00023049"/>
    </source>
</evidence>
<keyword evidence="6" id="KW-0378">Hydrolase</keyword>
<keyword evidence="9" id="KW-0961">Cell wall biogenesis/degradation</keyword>
<comment type="pathway">
    <text evidence="2">Cell wall biogenesis; cell wall polysaccharide biosynthesis.</text>
</comment>
<evidence type="ECO:0000256" key="9">
    <source>
        <dbReference type="ARBA" id="ARBA00023316"/>
    </source>
</evidence>
<dbReference type="GO" id="GO:0071555">
    <property type="term" value="P:cell wall organization"/>
    <property type="evidence" value="ECO:0007669"/>
    <property type="project" value="UniProtKB-KW"/>
</dbReference>
<gene>
    <name evidence="13" type="ORF">CR103_11345</name>
</gene>